<protein>
    <recommendedName>
        <fullName evidence="4">dCTP deaminase</fullName>
    </recommendedName>
</protein>
<name>A0A3R7HZQ1_9EURY</name>
<accession>A0A3R7HZQ1</accession>
<comment type="caution">
    <text evidence="2">The sequence shown here is derived from an EMBL/GenBank/DDBJ whole genome shotgun (WGS) entry which is preliminary data.</text>
</comment>
<feature type="region of interest" description="Disordered" evidence="1">
    <location>
        <begin position="167"/>
        <end position="189"/>
    </location>
</feature>
<keyword evidence="3" id="KW-1185">Reference proteome</keyword>
<dbReference type="Proteomes" id="UP000283805">
    <property type="component" value="Unassembled WGS sequence"/>
</dbReference>
<evidence type="ECO:0008006" key="4">
    <source>
        <dbReference type="Google" id="ProtNLM"/>
    </source>
</evidence>
<proteinExistence type="predicted"/>
<sequence>MRRERTDTASFLALATVSTTDMSAENSNQNPLAEFVDNLVYEPVQVHEHGVDLTAGAVYEVAAPGRIDFGGDELEDADLEPVDTELRNPDDEYGWWTLEAGQYVVQLNEFLTDPEVPLLLQPRNELLARGGSHPSVRVDSHLPLLPLSVADGGLELKENARISTLVPLAPLGTDGGPGADVADATDRIE</sequence>
<dbReference type="EMBL" id="RAPO01000001">
    <property type="protein sequence ID" value="RKD97796.1"/>
    <property type="molecule type" value="Genomic_DNA"/>
</dbReference>
<dbReference type="AlphaFoldDB" id="A0A3R7HZQ1"/>
<evidence type="ECO:0000313" key="2">
    <source>
        <dbReference type="EMBL" id="RKD97796.1"/>
    </source>
</evidence>
<organism evidence="2 3">
    <name type="scientific">Halopiger aswanensis</name>
    <dbReference type="NCBI Taxonomy" id="148449"/>
    <lineage>
        <taxon>Archaea</taxon>
        <taxon>Methanobacteriati</taxon>
        <taxon>Methanobacteriota</taxon>
        <taxon>Stenosarchaea group</taxon>
        <taxon>Halobacteria</taxon>
        <taxon>Halobacteriales</taxon>
        <taxon>Natrialbaceae</taxon>
        <taxon>Halopiger</taxon>
    </lineage>
</organism>
<evidence type="ECO:0000256" key="1">
    <source>
        <dbReference type="SAM" id="MobiDB-lite"/>
    </source>
</evidence>
<reference evidence="2 3" key="1">
    <citation type="submission" date="2018-09" db="EMBL/GenBank/DDBJ databases">
        <title>Genomic Encyclopedia of Archaeal and Bacterial Type Strains, Phase II (KMG-II): from individual species to whole genera.</title>
        <authorList>
            <person name="Goeker M."/>
        </authorList>
    </citation>
    <scope>NUCLEOTIDE SEQUENCE [LARGE SCALE GENOMIC DNA]</scope>
    <source>
        <strain evidence="2 3">DSM 13151</strain>
    </source>
</reference>
<evidence type="ECO:0000313" key="3">
    <source>
        <dbReference type="Proteomes" id="UP000283805"/>
    </source>
</evidence>
<gene>
    <name evidence="2" type="ORF">ATJ93_0788</name>
</gene>